<feature type="signal peptide" evidence="2">
    <location>
        <begin position="1"/>
        <end position="29"/>
    </location>
</feature>
<feature type="region of interest" description="Disordered" evidence="1">
    <location>
        <begin position="245"/>
        <end position="264"/>
    </location>
</feature>
<feature type="non-terminal residue" evidence="3">
    <location>
        <position position="264"/>
    </location>
</feature>
<protein>
    <recommendedName>
        <fullName evidence="5">Ig-like domain-containing protein</fullName>
    </recommendedName>
</protein>
<evidence type="ECO:0000313" key="3">
    <source>
        <dbReference type="EMBL" id="CAL1533841.1"/>
    </source>
</evidence>
<keyword evidence="2" id="KW-0732">Signal</keyword>
<sequence length="264" mass="28399">MLSALKPALASCGVCCIIMAVCFLSPCISVSQRPTMSCPGVQVGQAGRNITCLTGADARSISLSRNATTLVQCNTTSCFGGQGYSGLVTVNDNNLIVSMTIESVQGKDESMWTCHVDFGGESKEANETCLLFIFVPPEKPVCDHTFNESHVLITCSTAKVYPRATCRWNASSVPKVRPRSYSHHVSNDSVFIYNTTCTAVFPVTNQTEYTLQVSFYPAGFQDDDISGGAAVETQEIVITVVPPKGPPSLTVSPNQEQYTELDNV</sequence>
<evidence type="ECO:0000256" key="1">
    <source>
        <dbReference type="SAM" id="MobiDB-lite"/>
    </source>
</evidence>
<evidence type="ECO:0000313" key="4">
    <source>
        <dbReference type="Proteomes" id="UP001497497"/>
    </source>
</evidence>
<keyword evidence="4" id="KW-1185">Reference proteome</keyword>
<dbReference type="Proteomes" id="UP001497497">
    <property type="component" value="Unassembled WGS sequence"/>
</dbReference>
<evidence type="ECO:0000256" key="2">
    <source>
        <dbReference type="SAM" id="SignalP"/>
    </source>
</evidence>
<feature type="compositionally biased region" description="Polar residues" evidence="1">
    <location>
        <begin position="249"/>
        <end position="264"/>
    </location>
</feature>
<feature type="chain" id="PRO_5043315224" description="Ig-like domain-containing protein" evidence="2">
    <location>
        <begin position="30"/>
        <end position="264"/>
    </location>
</feature>
<comment type="caution">
    <text evidence="3">The sequence shown here is derived from an EMBL/GenBank/DDBJ whole genome shotgun (WGS) entry which is preliminary data.</text>
</comment>
<reference evidence="3 4" key="1">
    <citation type="submission" date="2024-04" db="EMBL/GenBank/DDBJ databases">
        <authorList>
            <consortium name="Genoscope - CEA"/>
            <person name="William W."/>
        </authorList>
    </citation>
    <scope>NUCLEOTIDE SEQUENCE [LARGE SCALE GENOMIC DNA]</scope>
</reference>
<proteinExistence type="predicted"/>
<dbReference type="EMBL" id="CAXITT010000153">
    <property type="protein sequence ID" value="CAL1533841.1"/>
    <property type="molecule type" value="Genomic_DNA"/>
</dbReference>
<dbReference type="SUPFAM" id="SSF48726">
    <property type="entry name" value="Immunoglobulin"/>
    <property type="match status" value="1"/>
</dbReference>
<organism evidence="3 4">
    <name type="scientific">Lymnaea stagnalis</name>
    <name type="common">Great pond snail</name>
    <name type="synonym">Helix stagnalis</name>
    <dbReference type="NCBI Taxonomy" id="6523"/>
    <lineage>
        <taxon>Eukaryota</taxon>
        <taxon>Metazoa</taxon>
        <taxon>Spiralia</taxon>
        <taxon>Lophotrochozoa</taxon>
        <taxon>Mollusca</taxon>
        <taxon>Gastropoda</taxon>
        <taxon>Heterobranchia</taxon>
        <taxon>Euthyneura</taxon>
        <taxon>Panpulmonata</taxon>
        <taxon>Hygrophila</taxon>
        <taxon>Lymnaeoidea</taxon>
        <taxon>Lymnaeidae</taxon>
        <taxon>Lymnaea</taxon>
    </lineage>
</organism>
<gene>
    <name evidence="3" type="ORF">GSLYS_00007801001</name>
</gene>
<evidence type="ECO:0008006" key="5">
    <source>
        <dbReference type="Google" id="ProtNLM"/>
    </source>
</evidence>
<dbReference type="AlphaFoldDB" id="A0AAV2HNT9"/>
<dbReference type="InterPro" id="IPR036179">
    <property type="entry name" value="Ig-like_dom_sf"/>
</dbReference>
<name>A0AAV2HNT9_LYMST</name>
<accession>A0AAV2HNT9</accession>